<name>A0AAJ0G058_9HYPO</name>
<dbReference type="Gene3D" id="3.40.50.12780">
    <property type="entry name" value="N-terminal domain of ligase-like"/>
    <property type="match status" value="1"/>
</dbReference>
<dbReference type="PANTHER" id="PTHR43439:SF2">
    <property type="entry name" value="ENZYME, PUTATIVE (JCVI)-RELATED"/>
    <property type="match status" value="1"/>
</dbReference>
<dbReference type="PROSITE" id="PS50075">
    <property type="entry name" value="CARRIER"/>
    <property type="match status" value="1"/>
</dbReference>
<dbReference type="Proteomes" id="UP001251528">
    <property type="component" value="Unassembled WGS sequence"/>
</dbReference>
<dbReference type="InterPro" id="IPR036736">
    <property type="entry name" value="ACP-like_sf"/>
</dbReference>
<dbReference type="InterPro" id="IPR009081">
    <property type="entry name" value="PP-bd_ACP"/>
</dbReference>
<dbReference type="Pfam" id="PF07993">
    <property type="entry name" value="NAD_binding_4"/>
    <property type="match status" value="1"/>
</dbReference>
<evidence type="ECO:0000256" key="1">
    <source>
        <dbReference type="ARBA" id="ARBA00022450"/>
    </source>
</evidence>
<evidence type="ECO:0000256" key="4">
    <source>
        <dbReference type="ARBA" id="ARBA00029454"/>
    </source>
</evidence>
<dbReference type="InterPro" id="IPR042099">
    <property type="entry name" value="ANL_N_sf"/>
</dbReference>
<evidence type="ECO:0000256" key="3">
    <source>
        <dbReference type="ARBA" id="ARBA00022857"/>
    </source>
</evidence>
<dbReference type="InterPro" id="IPR000873">
    <property type="entry name" value="AMP-dep_synth/lig_dom"/>
</dbReference>
<comment type="caution">
    <text evidence="6">The sequence shown here is derived from an EMBL/GenBank/DDBJ whole genome shotgun (WGS) entry which is preliminary data.</text>
</comment>
<keyword evidence="3" id="KW-0521">NADP</keyword>
<comment type="similarity">
    <text evidence="4">Belongs to the NRP synthetase family.</text>
</comment>
<dbReference type="Gene3D" id="3.40.50.720">
    <property type="entry name" value="NAD(P)-binding Rossmann-like Domain"/>
    <property type="match status" value="1"/>
</dbReference>
<dbReference type="Pfam" id="PF00550">
    <property type="entry name" value="PP-binding"/>
    <property type="match status" value="1"/>
</dbReference>
<dbReference type="InterPro" id="IPR020806">
    <property type="entry name" value="PKS_PP-bd"/>
</dbReference>
<dbReference type="SUPFAM" id="SSF51735">
    <property type="entry name" value="NAD(P)-binding Rossmann-fold domains"/>
    <property type="match status" value="1"/>
</dbReference>
<dbReference type="InterPro" id="IPR051414">
    <property type="entry name" value="Adenylate-forming_Reductase"/>
</dbReference>
<dbReference type="InterPro" id="IPR020845">
    <property type="entry name" value="AMP-binding_CS"/>
</dbReference>
<dbReference type="Pfam" id="PF23562">
    <property type="entry name" value="AMP-binding_C_3"/>
    <property type="match status" value="1"/>
</dbReference>
<dbReference type="PROSITE" id="PS00455">
    <property type="entry name" value="AMP_BINDING"/>
    <property type="match status" value="1"/>
</dbReference>
<accession>A0AAJ0G058</accession>
<dbReference type="InterPro" id="IPR013120">
    <property type="entry name" value="FAR_NAD-bd"/>
</dbReference>
<dbReference type="Pfam" id="PF00501">
    <property type="entry name" value="AMP-binding"/>
    <property type="match status" value="1"/>
</dbReference>
<dbReference type="AlphaFoldDB" id="A0AAJ0G058"/>
<dbReference type="InterPro" id="IPR006162">
    <property type="entry name" value="Ppantetheine_attach_site"/>
</dbReference>
<gene>
    <name evidence="6" type="ORF">QQS21_004024</name>
</gene>
<proteinExistence type="inferred from homology"/>
<keyword evidence="2" id="KW-0597">Phosphoprotein</keyword>
<dbReference type="SUPFAM" id="SSF56801">
    <property type="entry name" value="Acetyl-CoA synthetase-like"/>
    <property type="match status" value="1"/>
</dbReference>
<evidence type="ECO:0000313" key="6">
    <source>
        <dbReference type="EMBL" id="KAK2603822.1"/>
    </source>
</evidence>
<keyword evidence="7" id="KW-1185">Reference proteome</keyword>
<dbReference type="GO" id="GO:0031177">
    <property type="term" value="F:phosphopantetheine binding"/>
    <property type="evidence" value="ECO:0007669"/>
    <property type="project" value="InterPro"/>
</dbReference>
<evidence type="ECO:0000313" key="7">
    <source>
        <dbReference type="Proteomes" id="UP001251528"/>
    </source>
</evidence>
<dbReference type="Gene3D" id="1.10.1200.10">
    <property type="entry name" value="ACP-like"/>
    <property type="match status" value="1"/>
</dbReference>
<reference evidence="6" key="1">
    <citation type="submission" date="2023-06" db="EMBL/GenBank/DDBJ databases">
        <title>Conoideocrella luteorostrata (Hypocreales: Clavicipitaceae), a potential biocontrol fungus for elongate hemlock scale in United States Christmas tree production areas.</title>
        <authorList>
            <person name="Barrett H."/>
            <person name="Lovett B."/>
            <person name="Macias A.M."/>
            <person name="Stajich J.E."/>
            <person name="Kasson M.T."/>
        </authorList>
    </citation>
    <scope>NUCLEOTIDE SEQUENCE</scope>
    <source>
        <strain evidence="6">ARSEF 14590</strain>
    </source>
</reference>
<dbReference type="SUPFAM" id="SSF47336">
    <property type="entry name" value="ACP-like"/>
    <property type="match status" value="1"/>
</dbReference>
<dbReference type="SMART" id="SM00823">
    <property type="entry name" value="PKS_PP"/>
    <property type="match status" value="1"/>
</dbReference>
<protein>
    <recommendedName>
        <fullName evidence="5">Carrier domain-containing protein</fullName>
    </recommendedName>
</protein>
<sequence>MGVNNGNSKLEHNSVPRLLVAVIDQFAASEPEHPYIFQAKSNRPEDGWEPVTFKQFANAIDCVAHIITETVKNSSSDKFPTLAYVGPSDVRYGILAFAAVKAGCQALFVSPRNSVEGQLSLFEATNCNHIWYESSFHQPVCKWTAERKMQSWAVPQADEWLHASTKPFPYTKTFEEARWDPLVVLHTSGSTGIPKPIVVRQGATAIVDTFRSLPEFHGSEIFFNYWKSHATRFFSPLPAFHAAGMLCNFMTVPIYFGLPTALPPVGQPVTADLILKCLQHSGSDGGIFAPSILEDLSFMDEGVEALRKLSFAAFAGGNLSKTAGDHLTERGVILSDVISSTEHTPYALYSQPNPKLWQYFIFNSEQMGAVWRPHDPEEGIYELALRRKDPNDPLDQAVFYTFPDLTEWSTGDLYKAHPTLKDHWLYQGRADNVIVFSNGEKLNPVTIEDGVVGHRLIKGALVVGQDRFQPALILEPNTPPKSEDEAQRLIDDVWPLIEELNKETVAHGRISRQLVALSDPDIPFPRAGKGTIQRVAATRAYKQMSDEMYQRAGAINAADVVSIDLSTKSSVLQSLLELLTDKMKITQIEADTDFFSAGIDSLQVLTISRLLKAGFEASGVTVSPAVFAPRSIYSNPTPNQLAEHLYAATHVNGVSQNGQNGQDGTDNSIFASLVSKYTDNLPGPQTGKPVPNDDGQTVIMTGSTGSLGAYMLDILCKLPNVKSIIALNRGEDGGESRQPSVNSDRGLGSNFSKVTFLKSDLSKPDFGLGDAKYKELLSVADRIIHNAWPVNFNINLSSFEPYIRGVRHLVDFSSAATKQVSIVFLSSISTAGNWTKSKLVPERQLADPSLAQMGYGLSKLAGSLILDAAAEKSGIPCASIRVGQIAGPRGAKGKWNPQEFMPSLVASSVYLGILPRELGASDVVDWMAIEDVARVILEVSGVAQTKKSLSDISGYFHCVNPKTADWADMAVAIKDYYAGRIKELVSIDEWVAALEKSAIDTANIDRNPAIKLLDTFQGFVQAKKAGIEHVYFDMERTVSQSQTAAEVNPVTTDLMRNWCAQWDY</sequence>
<evidence type="ECO:0000256" key="2">
    <source>
        <dbReference type="ARBA" id="ARBA00022553"/>
    </source>
</evidence>
<organism evidence="6 7">
    <name type="scientific">Conoideocrella luteorostrata</name>
    <dbReference type="NCBI Taxonomy" id="1105319"/>
    <lineage>
        <taxon>Eukaryota</taxon>
        <taxon>Fungi</taxon>
        <taxon>Dikarya</taxon>
        <taxon>Ascomycota</taxon>
        <taxon>Pezizomycotina</taxon>
        <taxon>Sordariomycetes</taxon>
        <taxon>Hypocreomycetidae</taxon>
        <taxon>Hypocreales</taxon>
        <taxon>Clavicipitaceae</taxon>
        <taxon>Conoideocrella</taxon>
    </lineage>
</organism>
<keyword evidence="1" id="KW-0596">Phosphopantetheine</keyword>
<evidence type="ECO:0000259" key="5">
    <source>
        <dbReference type="PROSITE" id="PS50075"/>
    </source>
</evidence>
<dbReference type="EMBL" id="JASWJB010000056">
    <property type="protein sequence ID" value="KAK2603822.1"/>
    <property type="molecule type" value="Genomic_DNA"/>
</dbReference>
<dbReference type="PANTHER" id="PTHR43439">
    <property type="entry name" value="PHENYLACETATE-COENZYME A LIGASE"/>
    <property type="match status" value="1"/>
</dbReference>
<feature type="domain" description="Carrier" evidence="5">
    <location>
        <begin position="562"/>
        <end position="649"/>
    </location>
</feature>
<dbReference type="PROSITE" id="PS00012">
    <property type="entry name" value="PHOSPHOPANTETHEINE"/>
    <property type="match status" value="1"/>
</dbReference>
<dbReference type="InterPro" id="IPR036291">
    <property type="entry name" value="NAD(P)-bd_dom_sf"/>
</dbReference>